<reference evidence="4" key="1">
    <citation type="journal article" date="2019" name="Int. J. Syst. Evol. Microbiol.">
        <title>The Global Catalogue of Microorganisms (GCM) 10K type strain sequencing project: providing services to taxonomists for standard genome sequencing and annotation.</title>
        <authorList>
            <consortium name="The Broad Institute Genomics Platform"/>
            <consortium name="The Broad Institute Genome Sequencing Center for Infectious Disease"/>
            <person name="Wu L."/>
            <person name="Ma J."/>
        </authorList>
    </citation>
    <scope>NUCLEOTIDE SEQUENCE [LARGE SCALE GENOMIC DNA]</scope>
    <source>
        <strain evidence="4">CCUG 58938</strain>
    </source>
</reference>
<evidence type="ECO:0000313" key="3">
    <source>
        <dbReference type="EMBL" id="MFD1002831.1"/>
    </source>
</evidence>
<keyword evidence="2" id="KW-0732">Signal</keyword>
<dbReference type="Gene3D" id="3.40.190.10">
    <property type="entry name" value="Periplasmic binding protein-like II"/>
    <property type="match status" value="2"/>
</dbReference>
<dbReference type="NCBIfam" id="TIGR01098">
    <property type="entry name" value="3A0109s03R"/>
    <property type="match status" value="1"/>
</dbReference>
<dbReference type="PANTHER" id="PTHR35841">
    <property type="entry name" value="PHOSPHONATES-BINDING PERIPLASMIC PROTEIN"/>
    <property type="match status" value="1"/>
</dbReference>
<keyword evidence="4" id="KW-1185">Reference proteome</keyword>
<evidence type="ECO:0000256" key="2">
    <source>
        <dbReference type="ARBA" id="ARBA00022729"/>
    </source>
</evidence>
<dbReference type="Proteomes" id="UP001597112">
    <property type="component" value="Unassembled WGS sequence"/>
</dbReference>
<evidence type="ECO:0000313" key="4">
    <source>
        <dbReference type="Proteomes" id="UP001597112"/>
    </source>
</evidence>
<dbReference type="RefSeq" id="WP_377584570.1">
    <property type="nucleotide sequence ID" value="NZ_JBHTKA010000014.1"/>
</dbReference>
<protein>
    <submittedName>
        <fullName evidence="3">Phosphate/phosphite/phosphonate ABC transporter substrate-binding protein</fullName>
    </submittedName>
</protein>
<comment type="similarity">
    <text evidence="1">Belongs to the phosphate/phosphite/phosphonate binding protein family.</text>
</comment>
<name>A0ABW3KB31_9BACT</name>
<evidence type="ECO:0000256" key="1">
    <source>
        <dbReference type="ARBA" id="ARBA00007162"/>
    </source>
</evidence>
<accession>A0ABW3KB31</accession>
<dbReference type="PANTHER" id="PTHR35841:SF1">
    <property type="entry name" value="PHOSPHONATES-BINDING PERIPLASMIC PROTEIN"/>
    <property type="match status" value="1"/>
</dbReference>
<organism evidence="3 4">
    <name type="scientific">Ohtaekwangia kribbensis</name>
    <dbReference type="NCBI Taxonomy" id="688913"/>
    <lineage>
        <taxon>Bacteria</taxon>
        <taxon>Pseudomonadati</taxon>
        <taxon>Bacteroidota</taxon>
        <taxon>Cytophagia</taxon>
        <taxon>Cytophagales</taxon>
        <taxon>Fulvivirgaceae</taxon>
        <taxon>Ohtaekwangia</taxon>
    </lineage>
</organism>
<dbReference type="CDD" id="cd01071">
    <property type="entry name" value="PBP2_PhnD_like"/>
    <property type="match status" value="1"/>
</dbReference>
<proteinExistence type="inferred from homology"/>
<dbReference type="SUPFAM" id="SSF53850">
    <property type="entry name" value="Periplasmic binding protein-like II"/>
    <property type="match status" value="1"/>
</dbReference>
<comment type="caution">
    <text evidence="3">The sequence shown here is derived from an EMBL/GenBank/DDBJ whole genome shotgun (WGS) entry which is preliminary data.</text>
</comment>
<dbReference type="Pfam" id="PF12974">
    <property type="entry name" value="Phosphonate-bd"/>
    <property type="match status" value="1"/>
</dbReference>
<dbReference type="InterPro" id="IPR005770">
    <property type="entry name" value="PhnD"/>
</dbReference>
<sequence length="321" mass="35931">MIHPELLKQPASNIPYFRYSHVSIIHPDLSGRKIAGIVVFFLLLYFSSMPLRAQQTEAINFYLTPSISTELLNKNGAFIKDYLEKETGLEIRMTIPSSYDEMVDYFGTSKSCFAIMSSQSYVLANKKHGAVVKLRTVRFGHSVYYGQILTRASSGIKSIKDLQGKTIAYTDELSTSGYLYPKKMLEKNNVTPSKEIFVKKHDEVVKLVYEGKVDAGAAFYSPPATDGTLRDARLRLKDKYPDVEQKVVTLVKTDAIPNDPIVFSKNFNPEAARKLYVALVKLATESKGKQMLLELYGSEGFVKASDADYNSLRVVMGVVSN</sequence>
<dbReference type="EMBL" id="JBHTKA010000014">
    <property type="protein sequence ID" value="MFD1002831.1"/>
    <property type="molecule type" value="Genomic_DNA"/>
</dbReference>
<gene>
    <name evidence="3" type="ORF">ACFQ21_26125</name>
</gene>